<keyword evidence="3" id="KW-1133">Transmembrane helix</keyword>
<dbReference type="GO" id="GO:0043683">
    <property type="term" value="P:type IV pilus assembly"/>
    <property type="evidence" value="ECO:0007669"/>
    <property type="project" value="InterPro"/>
</dbReference>
<keyword evidence="3" id="KW-0472">Membrane</keyword>
<keyword evidence="3" id="KW-0812">Transmembrane</keyword>
<feature type="transmembrane region" description="Helical" evidence="3">
    <location>
        <begin position="6"/>
        <end position="25"/>
    </location>
</feature>
<feature type="region of interest" description="Disordered" evidence="2">
    <location>
        <begin position="125"/>
        <end position="147"/>
    </location>
</feature>
<evidence type="ECO:0000313" key="5">
    <source>
        <dbReference type="Proteomes" id="UP000219440"/>
    </source>
</evidence>
<name>A0A2C8Z7N2_9MICO</name>
<organism evidence="4 5">
    <name type="scientific">Salinibacterium xinjiangense</name>
    <dbReference type="NCBI Taxonomy" id="386302"/>
    <lineage>
        <taxon>Bacteria</taxon>
        <taxon>Bacillati</taxon>
        <taxon>Actinomycetota</taxon>
        <taxon>Actinomycetes</taxon>
        <taxon>Micrococcales</taxon>
        <taxon>Microbacteriaceae</taxon>
        <taxon>Salinibacterium</taxon>
    </lineage>
</organism>
<accession>A0A2C8Z7N2</accession>
<dbReference type="PANTHER" id="PTHR39555:SF1">
    <property type="entry name" value="TYPE IV PILUS INNER MEMBRANE COMPONENT PILO"/>
    <property type="match status" value="1"/>
</dbReference>
<dbReference type="RefSeq" id="WP_097060151.1">
    <property type="nucleotide sequence ID" value="NZ_BMLC01000001.1"/>
</dbReference>
<reference evidence="4 5" key="1">
    <citation type="submission" date="2017-09" db="EMBL/GenBank/DDBJ databases">
        <authorList>
            <person name="Ehlers B."/>
            <person name="Leendertz F.H."/>
        </authorList>
    </citation>
    <scope>NUCLEOTIDE SEQUENCE [LARGE SCALE GENOMIC DNA]</scope>
    <source>
        <strain evidence="4 5">CGMCC 1.05381</strain>
    </source>
</reference>
<sequence>MTTTRWWTAGAVLVTVVIVAGGWVLGIAPRLAEVQAADDERVGVEMLNATYEQTLVKLKKLDEDLPALTKQLDELKDALPPDAQVSTLLGQLNALAAESGVELTSITAGIPERFGAAAEAAALAAPAAAPDPGEGDDPAAVAPEAGPVSPAPEGFVSVPVSVEFTGNPGGLLAFIQKVQYGTRLFLVEALDITYDGGGGKVKIDGYVYVLTDPPVAEETTPKEGG</sequence>
<keyword evidence="1" id="KW-0175">Coiled coil</keyword>
<dbReference type="Gene3D" id="3.30.70.60">
    <property type="match status" value="1"/>
</dbReference>
<gene>
    <name evidence="4" type="ORF">SAMN06296378_1009</name>
</gene>
<feature type="coiled-coil region" evidence="1">
    <location>
        <begin position="44"/>
        <end position="78"/>
    </location>
</feature>
<dbReference type="InterPro" id="IPR007445">
    <property type="entry name" value="PilO"/>
</dbReference>
<evidence type="ECO:0000256" key="3">
    <source>
        <dbReference type="SAM" id="Phobius"/>
    </source>
</evidence>
<keyword evidence="5" id="KW-1185">Reference proteome</keyword>
<dbReference type="EMBL" id="OCST01000002">
    <property type="protein sequence ID" value="SOE59903.1"/>
    <property type="molecule type" value="Genomic_DNA"/>
</dbReference>
<evidence type="ECO:0000256" key="1">
    <source>
        <dbReference type="SAM" id="Coils"/>
    </source>
</evidence>
<dbReference type="Pfam" id="PF04350">
    <property type="entry name" value="PilO"/>
    <property type="match status" value="1"/>
</dbReference>
<dbReference type="PANTHER" id="PTHR39555">
    <property type="entry name" value="FIMBRIAL ASSEMBLY PROTEIN PILO-LIKE PROTEIN-RELATED"/>
    <property type="match status" value="1"/>
</dbReference>
<protein>
    <submittedName>
        <fullName evidence="4">Pilus assembly protein, PilO</fullName>
    </submittedName>
</protein>
<dbReference type="Proteomes" id="UP000219440">
    <property type="component" value="Unassembled WGS sequence"/>
</dbReference>
<dbReference type="GO" id="GO:0043107">
    <property type="term" value="P:type IV pilus-dependent motility"/>
    <property type="evidence" value="ECO:0007669"/>
    <property type="project" value="InterPro"/>
</dbReference>
<dbReference type="InterPro" id="IPR014717">
    <property type="entry name" value="Transl_elong_EF1B/ribsomal_bS6"/>
</dbReference>
<evidence type="ECO:0000256" key="2">
    <source>
        <dbReference type="SAM" id="MobiDB-lite"/>
    </source>
</evidence>
<proteinExistence type="predicted"/>
<dbReference type="AlphaFoldDB" id="A0A2C8Z7N2"/>
<feature type="compositionally biased region" description="Low complexity" evidence="2">
    <location>
        <begin position="125"/>
        <end position="143"/>
    </location>
</feature>
<evidence type="ECO:0000313" key="4">
    <source>
        <dbReference type="EMBL" id="SOE59903.1"/>
    </source>
</evidence>